<proteinExistence type="predicted"/>
<dbReference type="GO" id="GO:0016758">
    <property type="term" value="F:hexosyltransferase activity"/>
    <property type="evidence" value="ECO:0007669"/>
    <property type="project" value="UniProtKB-ARBA"/>
</dbReference>
<dbReference type="Pfam" id="PF00535">
    <property type="entry name" value="Glycos_transf_2"/>
    <property type="match status" value="1"/>
</dbReference>
<dbReference type="EMBL" id="JACHLN010000002">
    <property type="protein sequence ID" value="MBB4839785.1"/>
    <property type="molecule type" value="Genomic_DNA"/>
</dbReference>
<evidence type="ECO:0000313" key="4">
    <source>
        <dbReference type="EMBL" id="MBB4839785.1"/>
    </source>
</evidence>
<name>A0A7W7K3P6_9SPHN</name>
<evidence type="ECO:0000259" key="3">
    <source>
        <dbReference type="Pfam" id="PF00535"/>
    </source>
</evidence>
<keyword evidence="5" id="KW-1185">Reference proteome</keyword>
<dbReference type="InterPro" id="IPR029044">
    <property type="entry name" value="Nucleotide-diphossugar_trans"/>
</dbReference>
<gene>
    <name evidence="4" type="ORF">HNP52_002854</name>
</gene>
<protein>
    <submittedName>
        <fullName evidence="4">Glycosyltransferase involved in cell wall biosynthesis</fullName>
    </submittedName>
</protein>
<feature type="domain" description="Glycosyltransferase 2-like" evidence="3">
    <location>
        <begin position="18"/>
        <end position="145"/>
    </location>
</feature>
<evidence type="ECO:0000313" key="5">
    <source>
        <dbReference type="Proteomes" id="UP000575241"/>
    </source>
</evidence>
<dbReference type="CDD" id="cd00761">
    <property type="entry name" value="Glyco_tranf_GTA_type"/>
    <property type="match status" value="1"/>
</dbReference>
<dbReference type="PANTHER" id="PTHR22916:SF51">
    <property type="entry name" value="GLYCOSYLTRANSFERASE EPSH-RELATED"/>
    <property type="match status" value="1"/>
</dbReference>
<keyword evidence="1" id="KW-0328">Glycosyltransferase</keyword>
<comment type="caution">
    <text evidence="4">The sequence shown here is derived from an EMBL/GenBank/DDBJ whole genome shotgun (WGS) entry which is preliminary data.</text>
</comment>
<dbReference type="Proteomes" id="UP000575241">
    <property type="component" value="Unassembled WGS sequence"/>
</dbReference>
<keyword evidence="2 4" id="KW-0808">Transferase</keyword>
<organism evidence="4 5">
    <name type="scientific">Sphingomonas kyeonggiensis</name>
    <dbReference type="NCBI Taxonomy" id="1268553"/>
    <lineage>
        <taxon>Bacteria</taxon>
        <taxon>Pseudomonadati</taxon>
        <taxon>Pseudomonadota</taxon>
        <taxon>Alphaproteobacteria</taxon>
        <taxon>Sphingomonadales</taxon>
        <taxon>Sphingomonadaceae</taxon>
        <taxon>Sphingomonas</taxon>
    </lineage>
</organism>
<dbReference type="PANTHER" id="PTHR22916">
    <property type="entry name" value="GLYCOSYLTRANSFERASE"/>
    <property type="match status" value="1"/>
</dbReference>
<dbReference type="AlphaFoldDB" id="A0A7W7K3P6"/>
<evidence type="ECO:0000256" key="2">
    <source>
        <dbReference type="ARBA" id="ARBA00022679"/>
    </source>
</evidence>
<dbReference type="InterPro" id="IPR001173">
    <property type="entry name" value="Glyco_trans_2-like"/>
</dbReference>
<dbReference type="SUPFAM" id="SSF53448">
    <property type="entry name" value="Nucleotide-diphospho-sugar transferases"/>
    <property type="match status" value="1"/>
</dbReference>
<sequence length="335" mass="36964">MTMPEGHSPAPQRTPGLSFVVPVYRVEEFIAACVESIIREPEFADRCELILVDDGSPDDSIRIARAICGTLPNVTIITQENKGLSEARNTGIRAARGDYIWFVDSDDEVLPGAAGQILHRAADGVDMLALNFETIGGTLVRGVFSENCEQAIPGTDFLMSGNPPMPVQFYVFRRGLLAEHDLWFEPGIYHEDALFTPQAMLCAGKLLRIERPAYLYRMRPGSIMAASNPVKHVRDMIHIVLKLRGVAMRADVGRAGRQAIERQIGFAVSGVRYYWRRTSGVERRGVKRVPEFVQAVTASSSGFTAKHLGVAVLFLPLMSVQWILARLKRAGGKLA</sequence>
<reference evidence="4 5" key="1">
    <citation type="submission" date="2020-08" db="EMBL/GenBank/DDBJ databases">
        <title>Functional genomics of gut bacteria from endangered species of beetles.</title>
        <authorList>
            <person name="Carlos-Shanley C."/>
        </authorList>
    </citation>
    <scope>NUCLEOTIDE SEQUENCE [LARGE SCALE GENOMIC DNA]</scope>
    <source>
        <strain evidence="4 5">S00224</strain>
    </source>
</reference>
<dbReference type="Gene3D" id="3.90.550.10">
    <property type="entry name" value="Spore Coat Polysaccharide Biosynthesis Protein SpsA, Chain A"/>
    <property type="match status" value="1"/>
</dbReference>
<evidence type="ECO:0000256" key="1">
    <source>
        <dbReference type="ARBA" id="ARBA00022676"/>
    </source>
</evidence>
<accession>A0A7W7K3P6</accession>